<sequence>MLLSRSLGEIKDVRSGEVWTADDLRAGMARCRAGFQAAGVGAGDNVVIGHGGTARFFSELFAVWSLRATAVCTNPSLTRNEVEHVLAFVEPKVMSRTPLEEGSSEIGGVPLLDLWSDTGITADPVAETDLLPDEDWPALILFTSGTTGTPKGVVHSAATLRARLRLNLEHLSVDELKHSLCVLPTHFGHGLIGNCLTPLAAGCRLLLYCNPGVDGAARLASHIDAEAVTFMSSVPSFWKVALRAGPPPVRASLKRVHVGSAPLAADLWQAIETWTGGAAVWNLYGLTETANWTAGAGPEAGQHRDGLVGSMWGGEAAVLSAEGEVLKVGEGEVLLKTPSLMVGYYKRPDLTAEVIQDGWYRTGDHGRIDEDGVVQLVGRRKNEINRAGMKVLPEEIDLLLERHPDVLEACAFGLPDPISGETVAVAVRLGDAAEATPQILKRWCTDYIRQECIPERWFVVGEIPKTDRGKINRDIVREACLASKG</sequence>
<dbReference type="EMBL" id="JACHXA010000001">
    <property type="protein sequence ID" value="MBB3063845.1"/>
    <property type="molecule type" value="Genomic_DNA"/>
</dbReference>
<reference evidence="5 6" key="1">
    <citation type="submission" date="2020-08" db="EMBL/GenBank/DDBJ databases">
        <title>Genomic Encyclopedia of Type Strains, Phase III (KMG-III): the genomes of soil and plant-associated and newly described type strains.</title>
        <authorList>
            <person name="Whitman W."/>
        </authorList>
    </citation>
    <scope>NUCLEOTIDE SEQUENCE [LARGE SCALE GENOMIC DNA]</scope>
    <source>
        <strain evidence="5 6">CECT 8803</strain>
    </source>
</reference>
<feature type="domain" description="AMP-dependent synthetase/ligase" evidence="3">
    <location>
        <begin position="15"/>
        <end position="345"/>
    </location>
</feature>
<evidence type="ECO:0000313" key="5">
    <source>
        <dbReference type="EMBL" id="MBB3063845.1"/>
    </source>
</evidence>
<dbReference type="PROSITE" id="PS00455">
    <property type="entry name" value="AMP_BINDING"/>
    <property type="match status" value="1"/>
</dbReference>
<evidence type="ECO:0000259" key="4">
    <source>
        <dbReference type="Pfam" id="PF13193"/>
    </source>
</evidence>
<dbReference type="Gene3D" id="3.30.300.30">
    <property type="match status" value="1"/>
</dbReference>
<organism evidence="5 6">
    <name type="scientific">Limibacillus halophilus</name>
    <dbReference type="NCBI Taxonomy" id="1579333"/>
    <lineage>
        <taxon>Bacteria</taxon>
        <taxon>Pseudomonadati</taxon>
        <taxon>Pseudomonadota</taxon>
        <taxon>Alphaproteobacteria</taxon>
        <taxon>Rhodospirillales</taxon>
        <taxon>Rhodovibrionaceae</taxon>
        <taxon>Limibacillus</taxon>
    </lineage>
</organism>
<dbReference type="InterPro" id="IPR045851">
    <property type="entry name" value="AMP-bd_C_sf"/>
</dbReference>
<dbReference type="Proteomes" id="UP000581135">
    <property type="component" value="Unassembled WGS sequence"/>
</dbReference>
<dbReference type="PANTHER" id="PTHR43201:SF5">
    <property type="entry name" value="MEDIUM-CHAIN ACYL-COA LIGASE ACSF2, MITOCHONDRIAL"/>
    <property type="match status" value="1"/>
</dbReference>
<dbReference type="RefSeq" id="WP_183414660.1">
    <property type="nucleotide sequence ID" value="NZ_JACHXA010000001.1"/>
</dbReference>
<keyword evidence="6" id="KW-1185">Reference proteome</keyword>
<evidence type="ECO:0000259" key="3">
    <source>
        <dbReference type="Pfam" id="PF00501"/>
    </source>
</evidence>
<dbReference type="Gene3D" id="3.40.50.12780">
    <property type="entry name" value="N-terminal domain of ligase-like"/>
    <property type="match status" value="1"/>
</dbReference>
<dbReference type="PANTHER" id="PTHR43201">
    <property type="entry name" value="ACYL-COA SYNTHETASE"/>
    <property type="match status" value="1"/>
</dbReference>
<gene>
    <name evidence="5" type="ORF">FHR98_000110</name>
</gene>
<evidence type="ECO:0000256" key="1">
    <source>
        <dbReference type="ARBA" id="ARBA00006432"/>
    </source>
</evidence>
<dbReference type="Pfam" id="PF00501">
    <property type="entry name" value="AMP-binding"/>
    <property type="match status" value="1"/>
</dbReference>
<dbReference type="GO" id="GO:0006631">
    <property type="term" value="P:fatty acid metabolic process"/>
    <property type="evidence" value="ECO:0007669"/>
    <property type="project" value="TreeGrafter"/>
</dbReference>
<dbReference type="InterPro" id="IPR020845">
    <property type="entry name" value="AMP-binding_CS"/>
</dbReference>
<dbReference type="AlphaFoldDB" id="A0A839SS52"/>
<feature type="domain" description="AMP-binding enzyme C-terminal" evidence="4">
    <location>
        <begin position="395"/>
        <end position="470"/>
    </location>
</feature>
<keyword evidence="2 5" id="KW-0436">Ligase</keyword>
<dbReference type="Pfam" id="PF13193">
    <property type="entry name" value="AMP-binding_C"/>
    <property type="match status" value="1"/>
</dbReference>
<dbReference type="GO" id="GO:0031956">
    <property type="term" value="F:medium-chain fatty acid-CoA ligase activity"/>
    <property type="evidence" value="ECO:0007669"/>
    <property type="project" value="TreeGrafter"/>
</dbReference>
<comment type="caution">
    <text evidence="5">The sequence shown here is derived from an EMBL/GenBank/DDBJ whole genome shotgun (WGS) entry which is preliminary data.</text>
</comment>
<evidence type="ECO:0000256" key="2">
    <source>
        <dbReference type="ARBA" id="ARBA00022598"/>
    </source>
</evidence>
<name>A0A839SS52_9PROT</name>
<proteinExistence type="inferred from homology"/>
<accession>A0A839SS52</accession>
<dbReference type="SUPFAM" id="SSF56801">
    <property type="entry name" value="Acetyl-CoA synthetase-like"/>
    <property type="match status" value="1"/>
</dbReference>
<comment type="similarity">
    <text evidence="1">Belongs to the ATP-dependent AMP-binding enzyme family.</text>
</comment>
<protein>
    <submittedName>
        <fullName evidence="5">Acyl-CoA synthetase (AMP-forming)/AMP-acid ligase II</fullName>
    </submittedName>
</protein>
<evidence type="ECO:0000313" key="6">
    <source>
        <dbReference type="Proteomes" id="UP000581135"/>
    </source>
</evidence>
<dbReference type="InterPro" id="IPR000873">
    <property type="entry name" value="AMP-dep_synth/lig_dom"/>
</dbReference>
<dbReference type="InterPro" id="IPR025110">
    <property type="entry name" value="AMP-bd_C"/>
</dbReference>
<dbReference type="InterPro" id="IPR042099">
    <property type="entry name" value="ANL_N_sf"/>
</dbReference>